<gene>
    <name evidence="1" type="ORF">G3563_30300</name>
</gene>
<protein>
    <submittedName>
        <fullName evidence="1">Flagellar biosynthesis protein FlgI</fullName>
    </submittedName>
</protein>
<dbReference type="GO" id="GO:0030288">
    <property type="term" value="C:outer membrane-bounded periplasmic space"/>
    <property type="evidence" value="ECO:0007669"/>
    <property type="project" value="InterPro"/>
</dbReference>
<reference evidence="1" key="1">
    <citation type="submission" date="2020-02" db="EMBL/GenBank/DDBJ databases">
        <title>Investigating the Use of Bacteriophages as New Decolonization Strategy for Intestinal Carriage of CTX-M-15-producing ST131 Escherichia coli: an In Vitro Continuous Culture System Model.</title>
        <authorList>
            <person name="Bernasconi O.J."/>
            <person name="Campos-Madueno E.I."/>
            <person name="Dona V."/>
            <person name="Perreten V."/>
            <person name="Carattoli A."/>
            <person name="Endimiani A."/>
        </authorList>
    </citation>
    <scope>NUCLEOTIDE SEQUENCE</scope>
    <source>
        <strain evidence="1">4901.28</strain>
    </source>
</reference>
<dbReference type="InterPro" id="IPR001782">
    <property type="entry name" value="Flag_FlgI"/>
</dbReference>
<dbReference type="GO" id="GO:0071973">
    <property type="term" value="P:bacterial-type flagellum-dependent cell motility"/>
    <property type="evidence" value="ECO:0007669"/>
    <property type="project" value="InterPro"/>
</dbReference>
<dbReference type="AlphaFoldDB" id="A0A6D1AID8"/>
<keyword evidence="1" id="KW-0966">Cell projection</keyword>
<feature type="non-terminal residue" evidence="1">
    <location>
        <position position="1"/>
    </location>
</feature>
<sequence>NIPNINHIPNNTTIKHTLPNIFNNNNNITLNLHKNNFTTISHIITTLNNTFNNNTTHTINNITISIQSPNNPNTHINL</sequence>
<dbReference type="GO" id="GO:0009428">
    <property type="term" value="C:bacterial-type flagellum basal body, distal rod, P ring"/>
    <property type="evidence" value="ECO:0007669"/>
    <property type="project" value="InterPro"/>
</dbReference>
<keyword evidence="1" id="KW-0282">Flagellum</keyword>
<proteinExistence type="predicted"/>
<dbReference type="Pfam" id="PF02119">
    <property type="entry name" value="FlgI"/>
    <property type="match status" value="1"/>
</dbReference>
<keyword evidence="1" id="KW-0969">Cilium</keyword>
<dbReference type="GO" id="GO:0005198">
    <property type="term" value="F:structural molecule activity"/>
    <property type="evidence" value="ECO:0007669"/>
    <property type="project" value="InterPro"/>
</dbReference>
<comment type="caution">
    <text evidence="1">The sequence shown here is derived from an EMBL/GenBank/DDBJ whole genome shotgun (WGS) entry which is preliminary data.</text>
</comment>
<accession>A0A6D1AID8</accession>
<feature type="non-terminal residue" evidence="1">
    <location>
        <position position="78"/>
    </location>
</feature>
<dbReference type="EMBL" id="JAAHTE010000992">
    <property type="protein sequence ID" value="NEU03211.1"/>
    <property type="molecule type" value="Genomic_DNA"/>
</dbReference>
<organism evidence="1">
    <name type="scientific">Escherichia coli</name>
    <dbReference type="NCBI Taxonomy" id="562"/>
    <lineage>
        <taxon>Bacteria</taxon>
        <taxon>Pseudomonadati</taxon>
        <taxon>Pseudomonadota</taxon>
        <taxon>Gammaproteobacteria</taxon>
        <taxon>Enterobacterales</taxon>
        <taxon>Enterobacteriaceae</taxon>
        <taxon>Escherichia</taxon>
    </lineage>
</organism>
<name>A0A6D1AID8_ECOLX</name>
<evidence type="ECO:0000313" key="1">
    <source>
        <dbReference type="EMBL" id="NEU03211.1"/>
    </source>
</evidence>